<feature type="region of interest" description="Disordered" evidence="1">
    <location>
        <begin position="416"/>
        <end position="453"/>
    </location>
</feature>
<protein>
    <submittedName>
        <fullName evidence="3">G3E family GTPase</fullName>
    </submittedName>
</protein>
<dbReference type="InterPro" id="IPR003495">
    <property type="entry name" value="CobW/HypB/UreG_nucleotide-bd"/>
</dbReference>
<dbReference type="Gene3D" id="3.40.50.300">
    <property type="entry name" value="P-loop containing nucleotide triphosphate hydrolases"/>
    <property type="match status" value="1"/>
</dbReference>
<dbReference type="NCBIfam" id="NF047431">
    <property type="entry name" value="hiber_recruit"/>
    <property type="match status" value="1"/>
</dbReference>
<keyword evidence="4" id="KW-1185">Reference proteome</keyword>
<feature type="compositionally biased region" description="Basic and acidic residues" evidence="1">
    <location>
        <begin position="438"/>
        <end position="453"/>
    </location>
</feature>
<dbReference type="InterPro" id="IPR051927">
    <property type="entry name" value="Zn_Chap_cDPG_Synth"/>
</dbReference>
<evidence type="ECO:0000313" key="3">
    <source>
        <dbReference type="EMBL" id="RZT88439.1"/>
    </source>
</evidence>
<dbReference type="AlphaFoldDB" id="A0A4Q7V6U4"/>
<feature type="domain" description="CobW C-terminal" evidence="2">
    <location>
        <begin position="282"/>
        <end position="398"/>
    </location>
</feature>
<comment type="caution">
    <text evidence="3">The sequence shown here is derived from an EMBL/GenBank/DDBJ whole genome shotgun (WGS) entry which is preliminary data.</text>
</comment>
<dbReference type="EMBL" id="SHKL01000001">
    <property type="protein sequence ID" value="RZT88439.1"/>
    <property type="molecule type" value="Genomic_DNA"/>
</dbReference>
<evidence type="ECO:0000313" key="4">
    <source>
        <dbReference type="Proteomes" id="UP000291591"/>
    </source>
</evidence>
<gene>
    <name evidence="3" type="ORF">EV383_5381</name>
</gene>
<dbReference type="PANTHER" id="PTHR43603">
    <property type="entry name" value="COBW DOMAIN-CONTAINING PROTEIN DDB_G0274527"/>
    <property type="match status" value="1"/>
</dbReference>
<dbReference type="SUPFAM" id="SSF90002">
    <property type="entry name" value="Hypothetical protein YjiA, C-terminal domain"/>
    <property type="match status" value="1"/>
</dbReference>
<dbReference type="Proteomes" id="UP000291591">
    <property type="component" value="Unassembled WGS sequence"/>
</dbReference>
<feature type="compositionally biased region" description="Basic and acidic residues" evidence="1">
    <location>
        <begin position="10"/>
        <end position="27"/>
    </location>
</feature>
<dbReference type="PANTHER" id="PTHR43603:SF1">
    <property type="entry name" value="ZINC-REGULATED GTPASE METALLOPROTEIN ACTIVATOR 1"/>
    <property type="match status" value="1"/>
</dbReference>
<evidence type="ECO:0000259" key="2">
    <source>
        <dbReference type="SMART" id="SM00833"/>
    </source>
</evidence>
<feature type="region of interest" description="Disordered" evidence="1">
    <location>
        <begin position="1"/>
        <end position="27"/>
    </location>
</feature>
<dbReference type="SMART" id="SM00833">
    <property type="entry name" value="CobW_C"/>
    <property type="match status" value="1"/>
</dbReference>
<name>A0A4Q7V6U4_PSEST</name>
<dbReference type="InterPro" id="IPR027417">
    <property type="entry name" value="P-loop_NTPase"/>
</dbReference>
<dbReference type="InterPro" id="IPR011629">
    <property type="entry name" value="CobW-like_C"/>
</dbReference>
<dbReference type="Pfam" id="PF02492">
    <property type="entry name" value="cobW"/>
    <property type="match status" value="1"/>
</dbReference>
<accession>A0A4Q7V6U4</accession>
<proteinExistence type="predicted"/>
<evidence type="ECO:0000256" key="1">
    <source>
        <dbReference type="SAM" id="MobiDB-lite"/>
    </source>
</evidence>
<sequence>MTDQSPRPGSSDRPDDRSHDHPRDAGRTELVVLGGMAREGVEATIRRIRERDPSVVVLHHDMRDLRRGRVHRRLRDAGQDEHTVLELAHGCVSCTVREDVLPTIAALAGTVRRIVLHLDPGLEPEPVCWALNSVLLGPDGEPHRPAVTDLVDLRGVVTVLDPTRWLDDATGDDTLPERGLSTLPDDERTVAQVAVGQAEFADLIVTVPPPGPPSSDTDVWELARTSAVLDRLTPLAPRLRLTDVDDRVFCGDLPDGARRGIPSGVHDPLLRGAPPLDADAGVRTLVFSARRPFHPDRLHDAIDHLLEGVVRSRGRIWLATRPDAVLWVESAGGGLRVGHADEWLAGQEPSVWDDVDEQRRALAALAWHPRWGDRAQDLVVLCHGADPDEIDAALRSALLTDVEIAAGEQAWADLPDPFGWAHDEPCEDPSPTVTRPTEGGEQRPGWTDREGEL</sequence>
<dbReference type="Pfam" id="PF07683">
    <property type="entry name" value="CobW_C"/>
    <property type="match status" value="1"/>
</dbReference>
<organism evidence="3 4">
    <name type="scientific">Pseudonocardia sediminis</name>
    <dbReference type="NCBI Taxonomy" id="1397368"/>
    <lineage>
        <taxon>Bacteria</taxon>
        <taxon>Bacillati</taxon>
        <taxon>Actinomycetota</taxon>
        <taxon>Actinomycetes</taxon>
        <taxon>Pseudonocardiales</taxon>
        <taxon>Pseudonocardiaceae</taxon>
        <taxon>Pseudonocardia</taxon>
    </lineage>
</organism>
<dbReference type="RefSeq" id="WP_242623325.1">
    <property type="nucleotide sequence ID" value="NZ_SHKL01000001.1"/>
</dbReference>
<reference evidence="3 4" key="1">
    <citation type="submission" date="2019-02" db="EMBL/GenBank/DDBJ databases">
        <title>Sequencing the genomes of 1000 actinobacteria strains.</title>
        <authorList>
            <person name="Klenk H.-P."/>
        </authorList>
    </citation>
    <scope>NUCLEOTIDE SEQUENCE [LARGE SCALE GENOMIC DNA]</scope>
    <source>
        <strain evidence="3 4">DSM 45779</strain>
    </source>
</reference>